<dbReference type="Pfam" id="PF00501">
    <property type="entry name" value="AMP-binding"/>
    <property type="match status" value="1"/>
</dbReference>
<dbReference type="SMART" id="SM00823">
    <property type="entry name" value="PKS_PP"/>
    <property type="match status" value="1"/>
</dbReference>
<dbReference type="SUPFAM" id="SSF56801">
    <property type="entry name" value="Acetyl-CoA synthetase-like"/>
    <property type="match status" value="1"/>
</dbReference>
<dbReference type="InterPro" id="IPR025110">
    <property type="entry name" value="AMP-bd_C"/>
</dbReference>
<keyword evidence="3" id="KW-0597">Phosphoprotein</keyword>
<dbReference type="Proteomes" id="UP000198356">
    <property type="component" value="Unassembled WGS sequence"/>
</dbReference>
<dbReference type="InterPro" id="IPR042099">
    <property type="entry name" value="ANL_N_sf"/>
</dbReference>
<dbReference type="InterPro" id="IPR029058">
    <property type="entry name" value="AB_hydrolase_fold"/>
</dbReference>
<keyword evidence="2" id="KW-0596">Phosphopantetheine</keyword>
<dbReference type="PROSITE" id="PS50075">
    <property type="entry name" value="CARRIER"/>
    <property type="match status" value="1"/>
</dbReference>
<dbReference type="EMBL" id="FZOU01000001">
    <property type="protein sequence ID" value="SNS48086.1"/>
    <property type="molecule type" value="Genomic_DNA"/>
</dbReference>
<dbReference type="FunFam" id="3.40.50.12780:FF:000012">
    <property type="entry name" value="Non-ribosomal peptide synthetase"/>
    <property type="match status" value="1"/>
</dbReference>
<dbReference type="RefSeq" id="WP_089407382.1">
    <property type="nucleotide sequence ID" value="NZ_FZOU01000001.1"/>
</dbReference>
<evidence type="ECO:0000259" key="4">
    <source>
        <dbReference type="PROSITE" id="PS50075"/>
    </source>
</evidence>
<name>A0A239ETV0_9BACT</name>
<dbReference type="PRINTS" id="PR00154">
    <property type="entry name" value="AMPBINDING"/>
</dbReference>
<evidence type="ECO:0000313" key="5">
    <source>
        <dbReference type="EMBL" id="SNS48086.1"/>
    </source>
</evidence>
<dbReference type="GO" id="GO:0005829">
    <property type="term" value="C:cytosol"/>
    <property type="evidence" value="ECO:0007669"/>
    <property type="project" value="TreeGrafter"/>
</dbReference>
<dbReference type="Gene3D" id="3.30.300.30">
    <property type="match status" value="1"/>
</dbReference>
<dbReference type="Gene3D" id="3.40.50.1820">
    <property type="entry name" value="alpha/beta hydrolase"/>
    <property type="match status" value="1"/>
</dbReference>
<dbReference type="PANTHER" id="PTHR45527">
    <property type="entry name" value="NONRIBOSOMAL PEPTIDE SYNTHETASE"/>
    <property type="match status" value="1"/>
</dbReference>
<evidence type="ECO:0000313" key="6">
    <source>
        <dbReference type="Proteomes" id="UP000198356"/>
    </source>
</evidence>
<evidence type="ECO:0000256" key="1">
    <source>
        <dbReference type="ARBA" id="ARBA00001957"/>
    </source>
</evidence>
<dbReference type="GO" id="GO:0031177">
    <property type="term" value="F:phosphopantetheine binding"/>
    <property type="evidence" value="ECO:0007669"/>
    <property type="project" value="InterPro"/>
</dbReference>
<dbReference type="InterPro" id="IPR036736">
    <property type="entry name" value="ACP-like_sf"/>
</dbReference>
<dbReference type="InterPro" id="IPR020459">
    <property type="entry name" value="AMP-binding"/>
</dbReference>
<dbReference type="InterPro" id="IPR009081">
    <property type="entry name" value="PP-bd_ACP"/>
</dbReference>
<evidence type="ECO:0000256" key="2">
    <source>
        <dbReference type="ARBA" id="ARBA00022450"/>
    </source>
</evidence>
<dbReference type="FunFam" id="3.30.300.30:FF:000010">
    <property type="entry name" value="Enterobactin synthetase component F"/>
    <property type="match status" value="1"/>
</dbReference>
<dbReference type="InterPro" id="IPR020806">
    <property type="entry name" value="PKS_PP-bd"/>
</dbReference>
<dbReference type="FunFam" id="3.40.50.980:FF:000002">
    <property type="entry name" value="Enterobactin synthetase component F"/>
    <property type="match status" value="1"/>
</dbReference>
<dbReference type="Pfam" id="PF13193">
    <property type="entry name" value="AMP-binding_C"/>
    <property type="match status" value="1"/>
</dbReference>
<proteinExistence type="predicted"/>
<gene>
    <name evidence="5" type="ORF">SAMN05421770_1011157</name>
</gene>
<dbReference type="GO" id="GO:0044550">
    <property type="term" value="P:secondary metabolite biosynthetic process"/>
    <property type="evidence" value="ECO:0007669"/>
    <property type="project" value="UniProtKB-ARBA"/>
</dbReference>
<dbReference type="Gene3D" id="3.40.50.12780">
    <property type="entry name" value="N-terminal domain of ligase-like"/>
    <property type="match status" value="1"/>
</dbReference>
<organism evidence="5 6">
    <name type="scientific">Granulicella rosea</name>
    <dbReference type="NCBI Taxonomy" id="474952"/>
    <lineage>
        <taxon>Bacteria</taxon>
        <taxon>Pseudomonadati</taxon>
        <taxon>Acidobacteriota</taxon>
        <taxon>Terriglobia</taxon>
        <taxon>Terriglobales</taxon>
        <taxon>Acidobacteriaceae</taxon>
        <taxon>Granulicella</taxon>
    </lineage>
</organism>
<dbReference type="InterPro" id="IPR000873">
    <property type="entry name" value="AMP-dep_synth/lig_dom"/>
</dbReference>
<evidence type="ECO:0000256" key="3">
    <source>
        <dbReference type="ARBA" id="ARBA00022553"/>
    </source>
</evidence>
<dbReference type="FunFam" id="2.30.38.10:FF:000001">
    <property type="entry name" value="Non-ribosomal peptide synthetase PvdI"/>
    <property type="match status" value="1"/>
</dbReference>
<dbReference type="PANTHER" id="PTHR45527:SF14">
    <property type="entry name" value="PLIPASTATIN SYNTHASE SUBUNIT B"/>
    <property type="match status" value="1"/>
</dbReference>
<dbReference type="SUPFAM" id="SSF47336">
    <property type="entry name" value="ACP-like"/>
    <property type="match status" value="1"/>
</dbReference>
<accession>A0A239ETV0</accession>
<comment type="cofactor">
    <cofactor evidence="1">
        <name>pantetheine 4'-phosphate</name>
        <dbReference type="ChEBI" id="CHEBI:47942"/>
    </cofactor>
</comment>
<dbReference type="CDD" id="cd17643">
    <property type="entry name" value="A_NRPS_Cytc1-like"/>
    <property type="match status" value="1"/>
</dbReference>
<feature type="domain" description="Carrier" evidence="4">
    <location>
        <begin position="535"/>
        <end position="610"/>
    </location>
</feature>
<keyword evidence="6" id="KW-1185">Reference proteome</keyword>
<dbReference type="NCBIfam" id="TIGR01733">
    <property type="entry name" value="AA-adenyl-dom"/>
    <property type="match status" value="1"/>
</dbReference>
<dbReference type="InterPro" id="IPR045851">
    <property type="entry name" value="AMP-bd_C_sf"/>
</dbReference>
<dbReference type="AlphaFoldDB" id="A0A239ETV0"/>
<dbReference type="InterPro" id="IPR010071">
    <property type="entry name" value="AA_adenyl_dom"/>
</dbReference>
<reference evidence="5 6" key="1">
    <citation type="submission" date="2017-06" db="EMBL/GenBank/DDBJ databases">
        <authorList>
            <person name="Kim H.J."/>
            <person name="Triplett B.A."/>
        </authorList>
    </citation>
    <scope>NUCLEOTIDE SEQUENCE [LARGE SCALE GENOMIC DNA]</scope>
    <source>
        <strain evidence="5 6">DSM 18704</strain>
    </source>
</reference>
<dbReference type="PROSITE" id="PS00455">
    <property type="entry name" value="AMP_BINDING"/>
    <property type="match status" value="1"/>
</dbReference>
<dbReference type="Pfam" id="PF00550">
    <property type="entry name" value="PP-binding"/>
    <property type="match status" value="1"/>
</dbReference>
<dbReference type="GO" id="GO:0043041">
    <property type="term" value="P:amino acid activation for nonribosomal peptide biosynthetic process"/>
    <property type="evidence" value="ECO:0007669"/>
    <property type="project" value="TreeGrafter"/>
</dbReference>
<dbReference type="OrthoDB" id="9778383at2"/>
<protein>
    <submittedName>
        <fullName evidence="5">Amino acid adenylation domain-containing protein</fullName>
    </submittedName>
</protein>
<dbReference type="InterPro" id="IPR020845">
    <property type="entry name" value="AMP-binding_CS"/>
</dbReference>
<sequence length="645" mass="70397">MTSSTYNATQPVTSTNTHDGATLLSLFAGSVQRHGDRTAVTCGQARLTYIELDRAAARMASRLAQCNLVHGDIAAIYLDRSADMITALLGVLRRGAAYLPIDPAYPAARVLDTLEDARPRVLITTKELAARLPRELSNTVAFVLLDATDDDVLEDVIAPFEAAPEDVAYVIYTSGSTGKPKGVQVSQHNVVRLIEQTEHWFHFNESDVWTMFHSLAFDFSVWEIWACLATGGRLVIVPFAVSRSPEDFYMLLSDERVTVLNQTPSAFALLMQVEETRPMLPLSLRYVIFGGEALYPKRLRAWFERHGDRAPQLVNMYGITETTVHVSYRPLTLRDSEVENDSLIGVPIPDLQIHVFDAEGAPVAVGADGEMYIGGAGVALGYLNRPQLNAERFIADPYGLPGARLYRTGDLARRRADGELVYLGRGDGQVKINGFRIELGEIESALTEHPDVQHGCVLARPDANGAQRLVAYYVTRNGSAMESSALSGYLATKLPPQMMPSFYMQIATLPLTANGKVDRAALPEPATGSRVESNSALSATEQVVAEAWRAALGAAHIGLDDNFFDIGGTSLLLVAVRARLQEALKRTVAITWMFECTTVRSLAKRLDAVEAPAVSTTPAMTAAQLQAKKQKDAFARIRNTMGATR</sequence>
<dbReference type="FunFam" id="3.40.50.980:FF:000001">
    <property type="entry name" value="Non-ribosomal peptide synthetase"/>
    <property type="match status" value="1"/>
</dbReference>